<evidence type="ECO:0000259" key="8">
    <source>
        <dbReference type="PROSITE" id="PS50850"/>
    </source>
</evidence>
<dbReference type="SUPFAM" id="SSF103473">
    <property type="entry name" value="MFS general substrate transporter"/>
    <property type="match status" value="2"/>
</dbReference>
<evidence type="ECO:0000256" key="3">
    <source>
        <dbReference type="ARBA" id="ARBA00022475"/>
    </source>
</evidence>
<dbReference type="InterPro" id="IPR005828">
    <property type="entry name" value="MFS_sugar_transport-like"/>
</dbReference>
<evidence type="ECO:0000313" key="9">
    <source>
        <dbReference type="EMBL" id="MBS9719184.1"/>
    </source>
</evidence>
<feature type="transmembrane region" description="Helical" evidence="7">
    <location>
        <begin position="470"/>
        <end position="492"/>
    </location>
</feature>
<feature type="transmembrane region" description="Helical" evidence="7">
    <location>
        <begin position="61"/>
        <end position="80"/>
    </location>
</feature>
<feature type="transmembrane region" description="Helical" evidence="7">
    <location>
        <begin position="286"/>
        <end position="308"/>
    </location>
</feature>
<dbReference type="InterPro" id="IPR005829">
    <property type="entry name" value="Sugar_transporter_CS"/>
</dbReference>
<dbReference type="RefSeq" id="WP_213982859.1">
    <property type="nucleotide sequence ID" value="NZ_JAFMNX010000001.1"/>
</dbReference>
<feature type="transmembrane region" description="Helical" evidence="7">
    <location>
        <begin position="513"/>
        <end position="531"/>
    </location>
</feature>
<dbReference type="Gene3D" id="1.20.1250.20">
    <property type="entry name" value="MFS general substrate transporter like domains"/>
    <property type="match status" value="2"/>
</dbReference>
<dbReference type="EMBL" id="JAFMNX010000001">
    <property type="protein sequence ID" value="MBS9719184.1"/>
    <property type="molecule type" value="Genomic_DNA"/>
</dbReference>
<feature type="transmembrane region" description="Helical" evidence="7">
    <location>
        <begin position="193"/>
        <end position="216"/>
    </location>
</feature>
<evidence type="ECO:0000256" key="5">
    <source>
        <dbReference type="ARBA" id="ARBA00022989"/>
    </source>
</evidence>
<evidence type="ECO:0000256" key="1">
    <source>
        <dbReference type="ARBA" id="ARBA00004651"/>
    </source>
</evidence>
<evidence type="ECO:0000256" key="7">
    <source>
        <dbReference type="SAM" id="Phobius"/>
    </source>
</evidence>
<evidence type="ECO:0000313" key="10">
    <source>
        <dbReference type="Proteomes" id="UP001297272"/>
    </source>
</evidence>
<name>A0ABS5RQ66_9HYPH</name>
<reference evidence="9 10" key="1">
    <citation type="submission" date="2021-03" db="EMBL/GenBank/DDBJ databases">
        <title>Tianweitania aestuarii sp. nov., isolated from a tidal flat.</title>
        <authorList>
            <person name="Park S."/>
            <person name="Yoon J.-H."/>
        </authorList>
    </citation>
    <scope>NUCLEOTIDE SEQUENCE [LARGE SCALE GENOMIC DNA]</scope>
    <source>
        <strain evidence="9 10">BSSL-BM11</strain>
    </source>
</reference>
<feature type="transmembrane region" description="Helical" evidence="7">
    <location>
        <begin position="117"/>
        <end position="137"/>
    </location>
</feature>
<feature type="transmembrane region" description="Helical" evidence="7">
    <location>
        <begin position="537"/>
        <end position="555"/>
    </location>
</feature>
<accession>A0ABS5RQ66</accession>
<feature type="transmembrane region" description="Helical" evidence="7">
    <location>
        <begin position="92"/>
        <end position="111"/>
    </location>
</feature>
<evidence type="ECO:0000256" key="2">
    <source>
        <dbReference type="ARBA" id="ARBA00022448"/>
    </source>
</evidence>
<dbReference type="PROSITE" id="PS50850">
    <property type="entry name" value="MFS"/>
    <property type="match status" value="1"/>
</dbReference>
<keyword evidence="2" id="KW-0813">Transport</keyword>
<organism evidence="9 10">
    <name type="scientific">Tianweitania aestuarii</name>
    <dbReference type="NCBI Taxonomy" id="2814886"/>
    <lineage>
        <taxon>Bacteria</taxon>
        <taxon>Pseudomonadati</taxon>
        <taxon>Pseudomonadota</taxon>
        <taxon>Alphaproteobacteria</taxon>
        <taxon>Hyphomicrobiales</taxon>
        <taxon>Phyllobacteriaceae</taxon>
        <taxon>Tianweitania</taxon>
    </lineage>
</organism>
<feature type="transmembrane region" description="Helical" evidence="7">
    <location>
        <begin position="248"/>
        <end position="266"/>
    </location>
</feature>
<comment type="subcellular location">
    <subcellularLocation>
        <location evidence="1">Cell membrane</location>
        <topology evidence="1">Multi-pass membrane protein</topology>
    </subcellularLocation>
</comment>
<keyword evidence="3" id="KW-1003">Cell membrane</keyword>
<proteinExistence type="predicted"/>
<keyword evidence="6 7" id="KW-0472">Membrane</keyword>
<dbReference type="InterPro" id="IPR020846">
    <property type="entry name" value="MFS_dom"/>
</dbReference>
<keyword evidence="10" id="KW-1185">Reference proteome</keyword>
<comment type="caution">
    <text evidence="9">The sequence shown here is derived from an EMBL/GenBank/DDBJ whole genome shotgun (WGS) entry which is preliminary data.</text>
</comment>
<dbReference type="PANTHER" id="PTHR43045:SF7">
    <property type="entry name" value="MAJOR FACILITATOR SUPERFAMILY TRANSPORTER"/>
    <property type="match status" value="1"/>
</dbReference>
<dbReference type="PANTHER" id="PTHR43045">
    <property type="entry name" value="SHIKIMATE TRANSPORTER"/>
    <property type="match status" value="1"/>
</dbReference>
<dbReference type="Pfam" id="PF00083">
    <property type="entry name" value="Sugar_tr"/>
    <property type="match status" value="1"/>
</dbReference>
<feature type="transmembrane region" description="Helical" evidence="7">
    <location>
        <begin position="158"/>
        <end position="181"/>
    </location>
</feature>
<dbReference type="Proteomes" id="UP001297272">
    <property type="component" value="Unassembled WGS sequence"/>
</dbReference>
<dbReference type="PROSITE" id="PS00217">
    <property type="entry name" value="SUGAR_TRANSPORT_2"/>
    <property type="match status" value="1"/>
</dbReference>
<protein>
    <submittedName>
        <fullName evidence="9">MFS transporter</fullName>
    </submittedName>
</protein>
<dbReference type="InterPro" id="IPR036259">
    <property type="entry name" value="MFS_trans_sf"/>
</dbReference>
<sequence length="567" mass="60573">MAMAQAAGAPSRGMTGEERKVIFASSLGTVFEWYDFYLYGSLAAFIGATFFSQYPEATRNIFALLAFAAGFIVRPFGALVFGRIGDLVGRKYTFLVTILIMGLSTFIVGLLPGSATIGIAAPIILIILRMLQGLALGGEYGGAATYVAEHAPDDRRGFYTSWIQTTATLGLFLSLIIILIVQGSMAKEDFAAWGWRIPFLLSVVLLGISVWIRMTLSESPTFKRMKEEGKTSKAPLTEAFGQWKNAKIALIALFGLTAGQAVVWYSGQFYSLFFLTNVLKVDAQSVNIMIAIALALGSLFFVVFGWLSDKIGRKPIIMVGLALAVVTYFPLFKALTWAANPALAQAQADVRATVTAAPGDCTFQFNPVGTAKFTKSCDIATGFLARNSVPYDIVTTAPAGTPATVAVGSVTVPSYDATAAGADAAAQGKAFNNAVHAALHDAGYPLVLNETTGAYAMVADPNAVNWPMTIGILFILVLYVTMVYGPIAAILVEMFPTRIRYTGMSLPYHIGNGWFGGLLPATVFAMSAAKGDIYFGLWYPIAFAAMSLVVGLLFVKDTLGTNLHAKT</sequence>
<feature type="transmembrane region" description="Helical" evidence="7">
    <location>
        <begin position="315"/>
        <end position="332"/>
    </location>
</feature>
<keyword evidence="4 7" id="KW-0812">Transmembrane</keyword>
<gene>
    <name evidence="9" type="ORF">JYU29_00615</name>
</gene>
<feature type="domain" description="Major facilitator superfamily (MFS) profile" evidence="8">
    <location>
        <begin position="21"/>
        <end position="559"/>
    </location>
</feature>
<evidence type="ECO:0000256" key="4">
    <source>
        <dbReference type="ARBA" id="ARBA00022692"/>
    </source>
</evidence>
<keyword evidence="5 7" id="KW-1133">Transmembrane helix</keyword>
<evidence type="ECO:0000256" key="6">
    <source>
        <dbReference type="ARBA" id="ARBA00023136"/>
    </source>
</evidence>